<comment type="catalytic activity">
    <reaction evidence="1">
        <text>Endohydrolysis of (1-&gt;4)-beta-D-glucosidic linkages in cellulose, lichenin and cereal beta-D-glucans.</text>
        <dbReference type="EC" id="3.2.1.4"/>
    </reaction>
</comment>
<dbReference type="Proteomes" id="UP000054144">
    <property type="component" value="Unassembled WGS sequence"/>
</dbReference>
<keyword evidence="8" id="KW-0624">Polysaccharide degradation</keyword>
<dbReference type="GO" id="GO:0008810">
    <property type="term" value="F:cellulase activity"/>
    <property type="evidence" value="ECO:0007669"/>
    <property type="project" value="UniProtKB-EC"/>
</dbReference>
<keyword evidence="7" id="KW-0326">Glycosidase</keyword>
<dbReference type="EC" id="3.2.1.4" evidence="3"/>
<evidence type="ECO:0000313" key="10">
    <source>
        <dbReference type="EMBL" id="KIY52383.1"/>
    </source>
</evidence>
<feature type="non-terminal residue" evidence="10">
    <location>
        <position position="1"/>
    </location>
</feature>
<comment type="similarity">
    <text evidence="2">Belongs to the glycosyl hydrolase 45 (cellulase K) family.</text>
</comment>
<gene>
    <name evidence="10" type="ORF">FISHEDRAFT_35143</name>
</gene>
<keyword evidence="11" id="KW-1185">Reference proteome</keyword>
<keyword evidence="5" id="KW-0136">Cellulose degradation</keyword>
<dbReference type="Gene3D" id="2.40.40.10">
    <property type="entry name" value="RlpA-like domain"/>
    <property type="match status" value="1"/>
</dbReference>
<dbReference type="EMBL" id="KN881643">
    <property type="protein sequence ID" value="KIY52383.1"/>
    <property type="molecule type" value="Genomic_DNA"/>
</dbReference>
<evidence type="ECO:0000256" key="2">
    <source>
        <dbReference type="ARBA" id="ARBA00007793"/>
    </source>
</evidence>
<evidence type="ECO:0000256" key="3">
    <source>
        <dbReference type="ARBA" id="ARBA00012601"/>
    </source>
</evidence>
<evidence type="ECO:0000256" key="1">
    <source>
        <dbReference type="ARBA" id="ARBA00000966"/>
    </source>
</evidence>
<evidence type="ECO:0000259" key="9">
    <source>
        <dbReference type="Pfam" id="PF02015"/>
    </source>
</evidence>
<dbReference type="InterPro" id="IPR000334">
    <property type="entry name" value="Glyco_hydro_45"/>
</dbReference>
<name>A0A0D7ANM6_9AGAR</name>
<reference evidence="10 11" key="1">
    <citation type="journal article" date="2015" name="Fungal Genet. Biol.">
        <title>Evolution of novel wood decay mechanisms in Agaricales revealed by the genome sequences of Fistulina hepatica and Cylindrobasidium torrendii.</title>
        <authorList>
            <person name="Floudas D."/>
            <person name="Held B.W."/>
            <person name="Riley R."/>
            <person name="Nagy L.G."/>
            <person name="Koehler G."/>
            <person name="Ransdell A.S."/>
            <person name="Younus H."/>
            <person name="Chow J."/>
            <person name="Chiniquy J."/>
            <person name="Lipzen A."/>
            <person name="Tritt A."/>
            <person name="Sun H."/>
            <person name="Haridas S."/>
            <person name="LaButti K."/>
            <person name="Ohm R.A."/>
            <person name="Kues U."/>
            <person name="Blanchette R.A."/>
            <person name="Grigoriev I.V."/>
            <person name="Minto R.E."/>
            <person name="Hibbett D.S."/>
        </authorList>
    </citation>
    <scope>NUCLEOTIDE SEQUENCE [LARGE SCALE GENOMIC DNA]</scope>
    <source>
        <strain evidence="10 11">ATCC 64428</strain>
    </source>
</reference>
<accession>A0A0D7ANM6</accession>
<sequence>TADVCANQIPWAVDDNTVYEFAAADIAGGSASTGAVLAISNLTFTSTSIAGKMMVVQAANTVGDIGSNQFDLAIPRGGIRL</sequence>
<dbReference type="AlphaFoldDB" id="A0A0D7ANM6"/>
<protein>
    <recommendedName>
        <fullName evidence="3">cellulase</fullName>
        <ecNumber evidence="3">3.2.1.4</ecNumber>
    </recommendedName>
</protein>
<keyword evidence="4" id="KW-0378">Hydrolase</keyword>
<dbReference type="PANTHER" id="PTHR39730:SF1">
    <property type="entry name" value="ENDOGLUCANASE 1"/>
    <property type="match status" value="1"/>
</dbReference>
<dbReference type="GO" id="GO:0030245">
    <property type="term" value="P:cellulose catabolic process"/>
    <property type="evidence" value="ECO:0007669"/>
    <property type="project" value="UniProtKB-KW"/>
</dbReference>
<evidence type="ECO:0000256" key="5">
    <source>
        <dbReference type="ARBA" id="ARBA00023001"/>
    </source>
</evidence>
<feature type="domain" description="Glycosyl hydrolases family 45 active site" evidence="9">
    <location>
        <begin position="4"/>
        <end position="79"/>
    </location>
</feature>
<organism evidence="10 11">
    <name type="scientific">Fistulina hepatica ATCC 64428</name>
    <dbReference type="NCBI Taxonomy" id="1128425"/>
    <lineage>
        <taxon>Eukaryota</taxon>
        <taxon>Fungi</taxon>
        <taxon>Dikarya</taxon>
        <taxon>Basidiomycota</taxon>
        <taxon>Agaricomycotina</taxon>
        <taxon>Agaricomycetes</taxon>
        <taxon>Agaricomycetidae</taxon>
        <taxon>Agaricales</taxon>
        <taxon>Fistulinaceae</taxon>
        <taxon>Fistulina</taxon>
    </lineage>
</organism>
<dbReference type="Pfam" id="PF02015">
    <property type="entry name" value="Glyco_hydro_45"/>
    <property type="match status" value="1"/>
</dbReference>
<dbReference type="InterPro" id="IPR052288">
    <property type="entry name" value="GH45_Enzymes"/>
</dbReference>
<evidence type="ECO:0000256" key="7">
    <source>
        <dbReference type="ARBA" id="ARBA00023295"/>
    </source>
</evidence>
<dbReference type="InterPro" id="IPR036908">
    <property type="entry name" value="RlpA-like_sf"/>
</dbReference>
<dbReference type="SUPFAM" id="SSF50685">
    <property type="entry name" value="Barwin-like endoglucanases"/>
    <property type="match status" value="1"/>
</dbReference>
<evidence type="ECO:0000313" key="11">
    <source>
        <dbReference type="Proteomes" id="UP000054144"/>
    </source>
</evidence>
<evidence type="ECO:0000256" key="6">
    <source>
        <dbReference type="ARBA" id="ARBA00023277"/>
    </source>
</evidence>
<dbReference type="OrthoDB" id="10035502at2759"/>
<keyword evidence="6" id="KW-0119">Carbohydrate metabolism</keyword>
<dbReference type="PANTHER" id="PTHR39730">
    <property type="entry name" value="ENDOGLUCANASE 1"/>
    <property type="match status" value="1"/>
</dbReference>
<proteinExistence type="inferred from homology"/>
<evidence type="ECO:0000256" key="8">
    <source>
        <dbReference type="ARBA" id="ARBA00023326"/>
    </source>
</evidence>
<evidence type="ECO:0000256" key="4">
    <source>
        <dbReference type="ARBA" id="ARBA00022801"/>
    </source>
</evidence>